<protein>
    <submittedName>
        <fullName evidence="11">Uncharacterized protein</fullName>
    </submittedName>
</protein>
<dbReference type="InterPro" id="IPR027417">
    <property type="entry name" value="P-loop_NTPase"/>
</dbReference>
<dbReference type="CDD" id="cd18577">
    <property type="entry name" value="ABC_6TM_Pgp_ABCB1_D1_like"/>
    <property type="match status" value="1"/>
</dbReference>
<evidence type="ECO:0000259" key="9">
    <source>
        <dbReference type="PROSITE" id="PS50893"/>
    </source>
</evidence>
<proteinExistence type="inferred from homology"/>
<organism evidence="11 12">
    <name type="scientific">Cichlidogyrus casuarinus</name>
    <dbReference type="NCBI Taxonomy" id="1844966"/>
    <lineage>
        <taxon>Eukaryota</taxon>
        <taxon>Metazoa</taxon>
        <taxon>Spiralia</taxon>
        <taxon>Lophotrochozoa</taxon>
        <taxon>Platyhelminthes</taxon>
        <taxon>Monogenea</taxon>
        <taxon>Monopisthocotylea</taxon>
        <taxon>Dactylogyridea</taxon>
        <taxon>Ancyrocephalidae</taxon>
        <taxon>Cichlidogyrus</taxon>
    </lineage>
</organism>
<dbReference type="PROSITE" id="PS50893">
    <property type="entry name" value="ABC_TRANSPORTER_2"/>
    <property type="match status" value="1"/>
</dbReference>
<feature type="domain" description="ABC transporter" evidence="9">
    <location>
        <begin position="315"/>
        <end position="551"/>
    </location>
</feature>
<feature type="transmembrane region" description="Helical" evidence="8">
    <location>
        <begin position="32"/>
        <end position="55"/>
    </location>
</feature>
<feature type="transmembrane region" description="Helical" evidence="8">
    <location>
        <begin position="249"/>
        <end position="273"/>
    </location>
</feature>
<sequence length="558" mass="61424">MPLSFLIFGRVVQNLAGQTANYYTTVSSNVQYLAIIAACTAIFTFLASFMSELSAKRQATRIRKLYFAASLRQDEAWFQTARVGSLISKITDNVDRIESGIGEKLTSFITQLSTFLCGIIVSFTLGWELALIGFTGVPLMAGAFASVGILTAKFSAKEQVSYSEAASVSGEVLQNIKTVKAFGGEQDSCNRYSAHLKKAERIFILKETILGITYGIISFTLYTCIALIFWVGVGFIIQGTKLPPGRTTVYTAAQVSSIILIVLVGAINLGFALPSMRSFFEAKASAFEVFKTIDRIPPIDKNAAGKIVENFRGKIQFRNVTFHYPTRPEYNVFENFSLTIDPGETVAFVGPSGSGKSTAIQLILRFYDPQQGDILIDDVNIKELDLMWLRNKMGLVNQEPTLLSGSIADNIRLGRSDATDEEISKVSRMANIHNYIVQLPDRYHTVIGEGGGNLSGGQKQRVAIARALIRDPKILLLDEATSALDTQSEKIVQSAINRAIEGRTVLMIAHRLTTVRDANRIVVMNAGQLVEHGNHDQLFQAHGFYWSMLNKGVSFQFL</sequence>
<comment type="similarity">
    <text evidence="2">Belongs to the ABC transporter superfamily. ABCB family. Multidrug resistance exporter (TC 3.A.1.201) subfamily.</text>
</comment>
<dbReference type="InterPro" id="IPR039421">
    <property type="entry name" value="Type_1_exporter"/>
</dbReference>
<feature type="transmembrane region" description="Helical" evidence="8">
    <location>
        <begin position="208"/>
        <end position="237"/>
    </location>
</feature>
<keyword evidence="6 8" id="KW-1133">Transmembrane helix</keyword>
<name>A0ABD2PM23_9PLAT</name>
<dbReference type="GO" id="GO:0005524">
    <property type="term" value="F:ATP binding"/>
    <property type="evidence" value="ECO:0007669"/>
    <property type="project" value="UniProtKB-KW"/>
</dbReference>
<feature type="domain" description="ABC transmembrane type-1" evidence="10">
    <location>
        <begin position="1"/>
        <end position="278"/>
    </location>
</feature>
<keyword evidence="4" id="KW-0547">Nucleotide-binding</keyword>
<dbReference type="PANTHER" id="PTHR43394:SF27">
    <property type="entry name" value="ATP-DEPENDENT TRANSLOCASE ABCB1-LIKE"/>
    <property type="match status" value="1"/>
</dbReference>
<evidence type="ECO:0000313" key="11">
    <source>
        <dbReference type="EMBL" id="KAL3307912.1"/>
    </source>
</evidence>
<dbReference type="PROSITE" id="PS00211">
    <property type="entry name" value="ABC_TRANSPORTER_1"/>
    <property type="match status" value="1"/>
</dbReference>
<comment type="subcellular location">
    <subcellularLocation>
        <location evidence="1">Membrane</location>
        <topology evidence="1">Multi-pass membrane protein</topology>
    </subcellularLocation>
</comment>
<dbReference type="CDD" id="cd03249">
    <property type="entry name" value="ABC_MTABC3_MDL1_MDL2"/>
    <property type="match status" value="1"/>
</dbReference>
<dbReference type="Pfam" id="PF00005">
    <property type="entry name" value="ABC_tran"/>
    <property type="match status" value="1"/>
</dbReference>
<evidence type="ECO:0000256" key="6">
    <source>
        <dbReference type="ARBA" id="ARBA00022989"/>
    </source>
</evidence>
<evidence type="ECO:0000256" key="1">
    <source>
        <dbReference type="ARBA" id="ARBA00004141"/>
    </source>
</evidence>
<evidence type="ECO:0000259" key="10">
    <source>
        <dbReference type="PROSITE" id="PS50929"/>
    </source>
</evidence>
<evidence type="ECO:0000256" key="8">
    <source>
        <dbReference type="SAM" id="Phobius"/>
    </source>
</evidence>
<gene>
    <name evidence="11" type="ORF">Ciccas_013563</name>
</gene>
<reference evidence="11 12" key="1">
    <citation type="submission" date="2024-11" db="EMBL/GenBank/DDBJ databases">
        <title>Adaptive evolution of stress response genes in parasites aligns with host niche diversity.</title>
        <authorList>
            <person name="Hahn C."/>
            <person name="Resl P."/>
        </authorList>
    </citation>
    <scope>NUCLEOTIDE SEQUENCE [LARGE SCALE GENOMIC DNA]</scope>
    <source>
        <strain evidence="11">EGGRZ-B1_66</strain>
        <tissue evidence="11">Body</tissue>
    </source>
</reference>
<dbReference type="InterPro" id="IPR003593">
    <property type="entry name" value="AAA+_ATPase"/>
</dbReference>
<dbReference type="PANTHER" id="PTHR43394">
    <property type="entry name" value="ATP-DEPENDENT PERMEASE MDL1, MITOCHONDRIAL"/>
    <property type="match status" value="1"/>
</dbReference>
<evidence type="ECO:0000256" key="7">
    <source>
        <dbReference type="ARBA" id="ARBA00023136"/>
    </source>
</evidence>
<evidence type="ECO:0000256" key="2">
    <source>
        <dbReference type="ARBA" id="ARBA00007577"/>
    </source>
</evidence>
<keyword evidence="12" id="KW-1185">Reference proteome</keyword>
<dbReference type="InterPro" id="IPR036640">
    <property type="entry name" value="ABC1_TM_sf"/>
</dbReference>
<dbReference type="SUPFAM" id="SSF52540">
    <property type="entry name" value="P-loop containing nucleoside triphosphate hydrolases"/>
    <property type="match status" value="1"/>
</dbReference>
<evidence type="ECO:0000256" key="5">
    <source>
        <dbReference type="ARBA" id="ARBA00022840"/>
    </source>
</evidence>
<dbReference type="InterPro" id="IPR011527">
    <property type="entry name" value="ABC1_TM_dom"/>
</dbReference>
<dbReference type="SUPFAM" id="SSF90123">
    <property type="entry name" value="ABC transporter transmembrane region"/>
    <property type="match status" value="1"/>
</dbReference>
<keyword evidence="3 8" id="KW-0812">Transmembrane</keyword>
<dbReference type="PROSITE" id="PS50929">
    <property type="entry name" value="ABC_TM1F"/>
    <property type="match status" value="1"/>
</dbReference>
<dbReference type="AlphaFoldDB" id="A0ABD2PM23"/>
<evidence type="ECO:0000313" key="12">
    <source>
        <dbReference type="Proteomes" id="UP001626550"/>
    </source>
</evidence>
<keyword evidence="5" id="KW-0067">ATP-binding</keyword>
<dbReference type="Proteomes" id="UP001626550">
    <property type="component" value="Unassembled WGS sequence"/>
</dbReference>
<feature type="transmembrane region" description="Helical" evidence="8">
    <location>
        <begin position="105"/>
        <end position="125"/>
    </location>
</feature>
<dbReference type="Gene3D" id="1.20.1560.10">
    <property type="entry name" value="ABC transporter type 1, transmembrane domain"/>
    <property type="match status" value="1"/>
</dbReference>
<dbReference type="GO" id="GO:0016020">
    <property type="term" value="C:membrane"/>
    <property type="evidence" value="ECO:0007669"/>
    <property type="project" value="UniProtKB-SubCell"/>
</dbReference>
<dbReference type="InterPro" id="IPR017871">
    <property type="entry name" value="ABC_transporter-like_CS"/>
</dbReference>
<evidence type="ECO:0000256" key="3">
    <source>
        <dbReference type="ARBA" id="ARBA00022692"/>
    </source>
</evidence>
<dbReference type="Pfam" id="PF00664">
    <property type="entry name" value="ABC_membrane"/>
    <property type="match status" value="1"/>
</dbReference>
<dbReference type="SMART" id="SM00382">
    <property type="entry name" value="AAA"/>
    <property type="match status" value="1"/>
</dbReference>
<keyword evidence="7 8" id="KW-0472">Membrane</keyword>
<feature type="transmembrane region" description="Helical" evidence="8">
    <location>
        <begin position="131"/>
        <end position="152"/>
    </location>
</feature>
<accession>A0ABD2PM23</accession>
<dbReference type="Gene3D" id="3.40.50.300">
    <property type="entry name" value="P-loop containing nucleotide triphosphate hydrolases"/>
    <property type="match status" value="1"/>
</dbReference>
<dbReference type="FunFam" id="3.40.50.300:FF:000251">
    <property type="entry name" value="ABC transporter B family member 19"/>
    <property type="match status" value="1"/>
</dbReference>
<dbReference type="InterPro" id="IPR003439">
    <property type="entry name" value="ABC_transporter-like_ATP-bd"/>
</dbReference>
<comment type="caution">
    <text evidence="11">The sequence shown here is derived from an EMBL/GenBank/DDBJ whole genome shotgun (WGS) entry which is preliminary data.</text>
</comment>
<evidence type="ECO:0000256" key="4">
    <source>
        <dbReference type="ARBA" id="ARBA00022741"/>
    </source>
</evidence>
<dbReference type="EMBL" id="JBJKFK010006221">
    <property type="protein sequence ID" value="KAL3307912.1"/>
    <property type="molecule type" value="Genomic_DNA"/>
</dbReference>